<comment type="caution">
    <text evidence="1">The sequence shown here is derived from an EMBL/GenBank/DDBJ whole genome shotgun (WGS) entry which is preliminary data.</text>
</comment>
<evidence type="ECO:0000313" key="2">
    <source>
        <dbReference type="Proteomes" id="UP000314294"/>
    </source>
</evidence>
<keyword evidence="2" id="KW-1185">Reference proteome</keyword>
<evidence type="ECO:0000313" key="1">
    <source>
        <dbReference type="EMBL" id="TNN58856.1"/>
    </source>
</evidence>
<dbReference type="AlphaFoldDB" id="A0A4Z2GZA4"/>
<organism evidence="1 2">
    <name type="scientific">Liparis tanakae</name>
    <name type="common">Tanaka's snailfish</name>
    <dbReference type="NCBI Taxonomy" id="230148"/>
    <lineage>
        <taxon>Eukaryota</taxon>
        <taxon>Metazoa</taxon>
        <taxon>Chordata</taxon>
        <taxon>Craniata</taxon>
        <taxon>Vertebrata</taxon>
        <taxon>Euteleostomi</taxon>
        <taxon>Actinopterygii</taxon>
        <taxon>Neopterygii</taxon>
        <taxon>Teleostei</taxon>
        <taxon>Neoteleostei</taxon>
        <taxon>Acanthomorphata</taxon>
        <taxon>Eupercaria</taxon>
        <taxon>Perciformes</taxon>
        <taxon>Cottioidei</taxon>
        <taxon>Cottales</taxon>
        <taxon>Liparidae</taxon>
        <taxon>Liparis</taxon>
    </lineage>
</organism>
<dbReference type="Proteomes" id="UP000314294">
    <property type="component" value="Unassembled WGS sequence"/>
</dbReference>
<dbReference type="Gene3D" id="3.30.250.20">
    <property type="entry name" value="L1 transposable element, C-terminal domain"/>
    <property type="match status" value="1"/>
</dbReference>
<sequence>MQLALEKCPLSYRGSEIHIYADYSAEVAKKRATVSPVKSALRKAGYQFSLIFPAKLRVIVDGTRHEFNTSGEAASFLENIQNIQPAGLSSLVWPLSRGLLPQGPDSCPSC</sequence>
<reference evidence="1 2" key="1">
    <citation type="submission" date="2019-03" db="EMBL/GenBank/DDBJ databases">
        <title>First draft genome of Liparis tanakae, snailfish: a comprehensive survey of snailfish specific genes.</title>
        <authorList>
            <person name="Kim W."/>
            <person name="Song I."/>
            <person name="Jeong J.-H."/>
            <person name="Kim D."/>
            <person name="Kim S."/>
            <person name="Ryu S."/>
            <person name="Song J.Y."/>
            <person name="Lee S.K."/>
        </authorList>
    </citation>
    <scope>NUCLEOTIDE SEQUENCE [LARGE SCALE GENOMIC DNA]</scope>
    <source>
        <tissue evidence="1">Muscle</tissue>
    </source>
</reference>
<accession>A0A4Z2GZA4</accession>
<protein>
    <submittedName>
        <fullName evidence="1">Uncharacterized protein</fullName>
    </submittedName>
</protein>
<dbReference type="InterPro" id="IPR042566">
    <property type="entry name" value="L1_C"/>
</dbReference>
<dbReference type="EMBL" id="SRLO01000369">
    <property type="protein sequence ID" value="TNN58856.1"/>
    <property type="molecule type" value="Genomic_DNA"/>
</dbReference>
<dbReference type="OrthoDB" id="10059413at2759"/>
<proteinExistence type="predicted"/>
<name>A0A4Z2GZA4_9TELE</name>
<gene>
    <name evidence="1" type="ORF">EYF80_030929</name>
</gene>